<proteinExistence type="predicted"/>
<accession>A0A814CWE6</accession>
<keyword evidence="2" id="KW-1185">Reference proteome</keyword>
<name>A0A814CWE6_9BILA</name>
<comment type="caution">
    <text evidence="1">The sequence shown here is derived from an EMBL/GenBank/DDBJ whole genome shotgun (WGS) entry which is preliminary data.</text>
</comment>
<protein>
    <submittedName>
        <fullName evidence="1">Uncharacterized protein</fullName>
    </submittedName>
</protein>
<evidence type="ECO:0000313" key="1">
    <source>
        <dbReference type="EMBL" id="CAF0948945.1"/>
    </source>
</evidence>
<dbReference type="EMBL" id="CAJNOC010002737">
    <property type="protein sequence ID" value="CAF0948945.1"/>
    <property type="molecule type" value="Genomic_DNA"/>
</dbReference>
<reference evidence="1" key="1">
    <citation type="submission" date="2021-02" db="EMBL/GenBank/DDBJ databases">
        <authorList>
            <person name="Nowell W R."/>
        </authorList>
    </citation>
    <scope>NUCLEOTIDE SEQUENCE</scope>
    <source>
        <strain evidence="1">Ploen Becks lab</strain>
    </source>
</reference>
<evidence type="ECO:0000313" key="2">
    <source>
        <dbReference type="Proteomes" id="UP000663879"/>
    </source>
</evidence>
<organism evidence="1 2">
    <name type="scientific">Brachionus calyciflorus</name>
    <dbReference type="NCBI Taxonomy" id="104777"/>
    <lineage>
        <taxon>Eukaryota</taxon>
        <taxon>Metazoa</taxon>
        <taxon>Spiralia</taxon>
        <taxon>Gnathifera</taxon>
        <taxon>Rotifera</taxon>
        <taxon>Eurotatoria</taxon>
        <taxon>Monogononta</taxon>
        <taxon>Pseudotrocha</taxon>
        <taxon>Ploima</taxon>
        <taxon>Brachionidae</taxon>
        <taxon>Brachionus</taxon>
    </lineage>
</organism>
<sequence length="266" mass="30974">MARKIILFKSKENNSTYVSLNEINQSMSRNYKKEDFLQVIEELKKLGVVTVIEEERSNGGTVMISKINSIELVNNSQAIKNLESLNINLGSFLTNVHQRRVTQEFRKSNRIHRFLKRITSIDISDDQMIEECHLKTPVKRSSLPITNDEEIDEYSSKSVANHLENDINSEEEESADQDEIDTDFSSRGKKLFQRIMINNETKNLEAFYVNQLDKNLEQINSTIFTLFSKKWSGCCHRDRCFDQKCCKVIGTDGNYKINRLKFMYSM</sequence>
<gene>
    <name evidence="1" type="ORF">OXX778_LOCUS13835</name>
</gene>
<dbReference type="AlphaFoldDB" id="A0A814CWE6"/>
<dbReference type="Proteomes" id="UP000663879">
    <property type="component" value="Unassembled WGS sequence"/>
</dbReference>